<keyword evidence="2" id="KW-1185">Reference proteome</keyword>
<sequence length="66" mass="7089">MASSAGTGDCWFSNAAGKSILPAAVTGRWAGLNRTGIWAIHGDMEYWIGPERYANTTRSCWPVVDG</sequence>
<accession>A0ACC2U991</accession>
<proteinExistence type="predicted"/>
<evidence type="ECO:0000313" key="2">
    <source>
        <dbReference type="Proteomes" id="UP001165960"/>
    </source>
</evidence>
<comment type="caution">
    <text evidence="1">The sequence shown here is derived from an EMBL/GenBank/DDBJ whole genome shotgun (WGS) entry which is preliminary data.</text>
</comment>
<dbReference type="EMBL" id="QTSX02001307">
    <property type="protein sequence ID" value="KAJ9082997.1"/>
    <property type="molecule type" value="Genomic_DNA"/>
</dbReference>
<dbReference type="Proteomes" id="UP001165960">
    <property type="component" value="Unassembled WGS sequence"/>
</dbReference>
<organism evidence="1 2">
    <name type="scientific">Entomophthora muscae</name>
    <dbReference type="NCBI Taxonomy" id="34485"/>
    <lineage>
        <taxon>Eukaryota</taxon>
        <taxon>Fungi</taxon>
        <taxon>Fungi incertae sedis</taxon>
        <taxon>Zoopagomycota</taxon>
        <taxon>Entomophthoromycotina</taxon>
        <taxon>Entomophthoromycetes</taxon>
        <taxon>Entomophthorales</taxon>
        <taxon>Entomophthoraceae</taxon>
        <taxon>Entomophthora</taxon>
    </lineage>
</organism>
<protein>
    <submittedName>
        <fullName evidence="1">Uncharacterized protein</fullName>
    </submittedName>
</protein>
<evidence type="ECO:0000313" key="1">
    <source>
        <dbReference type="EMBL" id="KAJ9082997.1"/>
    </source>
</evidence>
<gene>
    <name evidence="1" type="ORF">DSO57_1039159</name>
</gene>
<name>A0ACC2U991_9FUNG</name>
<reference evidence="1" key="1">
    <citation type="submission" date="2022-04" db="EMBL/GenBank/DDBJ databases">
        <title>Genome of the entomopathogenic fungus Entomophthora muscae.</title>
        <authorList>
            <person name="Elya C."/>
            <person name="Lovett B.R."/>
            <person name="Lee E."/>
            <person name="Macias A.M."/>
            <person name="Hajek A.E."/>
            <person name="De Bivort B.L."/>
            <person name="Kasson M.T."/>
            <person name="De Fine Licht H.H."/>
            <person name="Stajich J.E."/>
        </authorList>
    </citation>
    <scope>NUCLEOTIDE SEQUENCE</scope>
    <source>
        <strain evidence="1">Berkeley</strain>
    </source>
</reference>